<evidence type="ECO:0000313" key="2">
    <source>
        <dbReference type="Proteomes" id="UP001057402"/>
    </source>
</evidence>
<comment type="caution">
    <text evidence="1">The sequence shown here is derived from an EMBL/GenBank/DDBJ whole genome shotgun (WGS) entry which is preliminary data.</text>
</comment>
<organism evidence="1 2">
    <name type="scientific">Melastoma candidum</name>
    <dbReference type="NCBI Taxonomy" id="119954"/>
    <lineage>
        <taxon>Eukaryota</taxon>
        <taxon>Viridiplantae</taxon>
        <taxon>Streptophyta</taxon>
        <taxon>Embryophyta</taxon>
        <taxon>Tracheophyta</taxon>
        <taxon>Spermatophyta</taxon>
        <taxon>Magnoliopsida</taxon>
        <taxon>eudicotyledons</taxon>
        <taxon>Gunneridae</taxon>
        <taxon>Pentapetalae</taxon>
        <taxon>rosids</taxon>
        <taxon>malvids</taxon>
        <taxon>Myrtales</taxon>
        <taxon>Melastomataceae</taxon>
        <taxon>Melastomatoideae</taxon>
        <taxon>Melastomateae</taxon>
        <taxon>Melastoma</taxon>
    </lineage>
</organism>
<evidence type="ECO:0000313" key="1">
    <source>
        <dbReference type="EMBL" id="KAI4318967.1"/>
    </source>
</evidence>
<accession>A0ACB9M475</accession>
<sequence>MPEHPLFRPAPSSLPFVSTKIDWKQTPTAHVFRIDLPGLRKEQVKVDLENGRVLKIIGEMCVEKEDRLNNWHLIERSGGRFVRSVLLPEDSKPHETDAHMEDGVLTIKVPRSEVRNGTVHVAVH</sequence>
<dbReference type="EMBL" id="CM042889">
    <property type="protein sequence ID" value="KAI4318967.1"/>
    <property type="molecule type" value="Genomic_DNA"/>
</dbReference>
<dbReference type="Proteomes" id="UP001057402">
    <property type="component" value="Chromosome 10"/>
</dbReference>
<name>A0ACB9M475_9MYRT</name>
<proteinExistence type="predicted"/>
<keyword evidence="2" id="KW-1185">Reference proteome</keyword>
<reference evidence="2" key="1">
    <citation type="journal article" date="2023" name="Front. Plant Sci.">
        <title>Chromosomal-level genome assembly of Melastoma candidum provides insights into trichome evolution.</title>
        <authorList>
            <person name="Zhong Y."/>
            <person name="Wu W."/>
            <person name="Sun C."/>
            <person name="Zou P."/>
            <person name="Liu Y."/>
            <person name="Dai S."/>
            <person name="Zhou R."/>
        </authorList>
    </citation>
    <scope>NUCLEOTIDE SEQUENCE [LARGE SCALE GENOMIC DNA]</scope>
</reference>
<protein>
    <submittedName>
        <fullName evidence="1">Uncharacterized protein</fullName>
    </submittedName>
</protein>
<gene>
    <name evidence="1" type="ORF">MLD38_032619</name>
</gene>